<proteinExistence type="predicted"/>
<keyword evidence="1" id="KW-1133">Transmembrane helix</keyword>
<keyword evidence="3" id="KW-1185">Reference proteome</keyword>
<keyword evidence="1" id="KW-0472">Membrane</keyword>
<dbReference type="InterPro" id="IPR021517">
    <property type="entry name" value="DUF3180"/>
</dbReference>
<organism evidence="2 3">
    <name type="scientific">Dermacoccus nishinomiyaensis</name>
    <dbReference type="NCBI Taxonomy" id="1274"/>
    <lineage>
        <taxon>Bacteria</taxon>
        <taxon>Bacillati</taxon>
        <taxon>Actinomycetota</taxon>
        <taxon>Actinomycetes</taxon>
        <taxon>Micrococcales</taxon>
        <taxon>Dermacoccaceae</taxon>
        <taxon>Dermacoccus</taxon>
    </lineage>
</organism>
<feature type="transmembrane region" description="Helical" evidence="1">
    <location>
        <begin position="7"/>
        <end position="27"/>
    </location>
</feature>
<dbReference type="eggNOG" id="ENOG5033CMQ">
    <property type="taxonomic scope" value="Bacteria"/>
</dbReference>
<dbReference type="AlphaFoldDB" id="A0A075JI68"/>
<sequence>MKPVRPVTAVVAGLLVALISGGLLQLMRNSGRAVPQHSWWEVLVVLAACGLLVAGGWRIRDEVRARTKAKKEADAARRAGSDESEIRAAAAAVVQGRETVAPDTARRIVVLSQTAAIGGGILAGWYAGQAVTQLARLSVPSVRSAVLLLGVLVVSSVVLSVLGFVVQRWCMIPDDER</sequence>
<reference evidence="2 3" key="1">
    <citation type="submission" date="2014-07" db="EMBL/GenBank/DDBJ databases">
        <title>Genome Sequencing of Dermacoccus nishinomiyaensis.</title>
        <authorList>
            <person name="Hong K.W."/>
            <person name="Chan K.G."/>
        </authorList>
    </citation>
    <scope>NUCLEOTIDE SEQUENCE [LARGE SCALE GENOMIC DNA]</scope>
    <source>
        <strain evidence="2 3">M25</strain>
    </source>
</reference>
<dbReference type="EMBL" id="CP008889">
    <property type="protein sequence ID" value="AIF41629.1"/>
    <property type="molecule type" value="Genomic_DNA"/>
</dbReference>
<dbReference type="GeneID" id="41842320"/>
<feature type="transmembrane region" description="Helical" evidence="1">
    <location>
        <begin position="39"/>
        <end position="59"/>
    </location>
</feature>
<dbReference type="Pfam" id="PF11377">
    <property type="entry name" value="DUF3180"/>
    <property type="match status" value="1"/>
</dbReference>
<feature type="transmembrane region" description="Helical" evidence="1">
    <location>
        <begin position="108"/>
        <end position="127"/>
    </location>
</feature>
<dbReference type="OrthoDB" id="9988882at2"/>
<evidence type="ECO:0008006" key="4">
    <source>
        <dbReference type="Google" id="ProtNLM"/>
    </source>
</evidence>
<evidence type="ECO:0000313" key="3">
    <source>
        <dbReference type="Proteomes" id="UP000027986"/>
    </source>
</evidence>
<evidence type="ECO:0000313" key="2">
    <source>
        <dbReference type="EMBL" id="AIF41629.1"/>
    </source>
</evidence>
<evidence type="ECO:0000256" key="1">
    <source>
        <dbReference type="SAM" id="Phobius"/>
    </source>
</evidence>
<dbReference type="KEGG" id="dni:HX89_12575"/>
<dbReference type="RefSeq" id="WP_051806182.1">
    <property type="nucleotide sequence ID" value="NZ_CP008889.1"/>
</dbReference>
<protein>
    <recommendedName>
        <fullName evidence="4">DUF3180 domain-containing protein</fullName>
    </recommendedName>
</protein>
<dbReference type="HOGENOM" id="CLU_123281_0_1_11"/>
<name>A0A075JI68_9MICO</name>
<gene>
    <name evidence="2" type="ORF">HX89_12575</name>
</gene>
<dbReference type="Proteomes" id="UP000027986">
    <property type="component" value="Chromosome"/>
</dbReference>
<accession>A0A075JI68</accession>
<feature type="transmembrane region" description="Helical" evidence="1">
    <location>
        <begin position="147"/>
        <end position="166"/>
    </location>
</feature>
<keyword evidence="1" id="KW-0812">Transmembrane</keyword>